<proteinExistence type="predicted"/>
<evidence type="ECO:0008006" key="4">
    <source>
        <dbReference type="Google" id="ProtNLM"/>
    </source>
</evidence>
<accession>A0A4S2H2H1</accession>
<reference evidence="2 3" key="1">
    <citation type="journal article" date="2017" name="Int. J. Syst. Evol. Microbiol.">
        <title>Marinicauda algicola sp. nov., isolated from a marine red alga Rhodosorus marinus.</title>
        <authorList>
            <person name="Jeong S.E."/>
            <person name="Jeon S.H."/>
            <person name="Chun B.H."/>
            <person name="Kim D.W."/>
            <person name="Jeon C.O."/>
        </authorList>
    </citation>
    <scope>NUCLEOTIDE SEQUENCE [LARGE SCALE GENOMIC DNA]</scope>
    <source>
        <strain evidence="2 3">JCM 31718</strain>
    </source>
</reference>
<feature type="signal peptide" evidence="1">
    <location>
        <begin position="1"/>
        <end position="18"/>
    </location>
</feature>
<dbReference type="EMBL" id="SRXW01000001">
    <property type="protein sequence ID" value="TGY89673.1"/>
    <property type="molecule type" value="Genomic_DNA"/>
</dbReference>
<dbReference type="RefSeq" id="WP_135994172.1">
    <property type="nucleotide sequence ID" value="NZ_CP071057.1"/>
</dbReference>
<protein>
    <recommendedName>
        <fullName evidence="4">Erythromycin esterase family protein</fullName>
    </recommendedName>
</protein>
<keyword evidence="3" id="KW-1185">Reference proteome</keyword>
<dbReference type="OrthoDB" id="128385at2"/>
<sequence length="402" mass="42413">MRSLAPAAILLTAGMAAAQDEPGENAALRALLDGHVHELTVGESGLSGPGGTLLMEGARRAQFVAIGEQHGTADIGEFAHAWFLALDPEGFDHMAIEVGPHSTRAAERLLAGPEGAFEADAAARAGGLAYPFLFFQNEADLARDVVSLHEGEGPALWGLDQEFIASGSILLDQLRPLARTEAQRNVLASIEAALAEQPFLVGSAPDSQWAGWAEAWGEGEGADILADVLYSNRIYAPFTGRGGSVWFANQTRENGMKRLFAEHFAAAEAANGTPPRVFLKLGANHLARWNPSTQISSTANFLAEWGLPRGFTLYNVMADCASGQMVDVQAGGAIPCPSYFGSTQGVLSGLVGDRPVVVDLQAIRPAVLAMSDADEDFVALVRNFDAYVAFPNTRPAAMINGG</sequence>
<comment type="caution">
    <text evidence="2">The sequence shown here is derived from an EMBL/GenBank/DDBJ whole genome shotgun (WGS) entry which is preliminary data.</text>
</comment>
<evidence type="ECO:0000313" key="2">
    <source>
        <dbReference type="EMBL" id="TGY89673.1"/>
    </source>
</evidence>
<evidence type="ECO:0000313" key="3">
    <source>
        <dbReference type="Proteomes" id="UP000308054"/>
    </source>
</evidence>
<name>A0A4S2H2H1_9PROT</name>
<keyword evidence="1" id="KW-0732">Signal</keyword>
<feature type="chain" id="PRO_5020203074" description="Erythromycin esterase family protein" evidence="1">
    <location>
        <begin position="19"/>
        <end position="402"/>
    </location>
</feature>
<dbReference type="Proteomes" id="UP000308054">
    <property type="component" value="Unassembled WGS sequence"/>
</dbReference>
<gene>
    <name evidence="2" type="ORF">E5163_00580</name>
</gene>
<dbReference type="AlphaFoldDB" id="A0A4S2H2H1"/>
<organism evidence="2 3">
    <name type="scientific">Marinicauda algicola</name>
    <dbReference type="NCBI Taxonomy" id="2029849"/>
    <lineage>
        <taxon>Bacteria</taxon>
        <taxon>Pseudomonadati</taxon>
        <taxon>Pseudomonadota</taxon>
        <taxon>Alphaproteobacteria</taxon>
        <taxon>Maricaulales</taxon>
        <taxon>Maricaulaceae</taxon>
        <taxon>Marinicauda</taxon>
    </lineage>
</organism>
<evidence type="ECO:0000256" key="1">
    <source>
        <dbReference type="SAM" id="SignalP"/>
    </source>
</evidence>